<dbReference type="GO" id="GO:0000750">
    <property type="term" value="P:pheromone-dependent signal transduction involved in conjugation with cellular fusion"/>
    <property type="evidence" value="ECO:0007669"/>
    <property type="project" value="TreeGrafter"/>
</dbReference>
<evidence type="ECO:0000256" key="8">
    <source>
        <dbReference type="ARBA" id="ARBA00023170"/>
    </source>
</evidence>
<dbReference type="EMBL" id="JAACJN010000150">
    <property type="protein sequence ID" value="KAF5366670.1"/>
    <property type="molecule type" value="Genomic_DNA"/>
</dbReference>
<accession>A0A8H5GL05</accession>
<feature type="transmembrane region" description="Helical" evidence="11">
    <location>
        <begin position="313"/>
        <end position="332"/>
    </location>
</feature>
<dbReference type="GO" id="GO:0004934">
    <property type="term" value="F:mating-type alpha-factor pheromone receptor activity"/>
    <property type="evidence" value="ECO:0007669"/>
    <property type="project" value="InterPro"/>
</dbReference>
<comment type="subcellular location">
    <subcellularLocation>
        <location evidence="1">Membrane</location>
        <topology evidence="1">Multi-pass membrane protein</topology>
    </subcellularLocation>
</comment>
<keyword evidence="13" id="KW-1185">Reference proteome</keyword>
<evidence type="ECO:0000256" key="10">
    <source>
        <dbReference type="SAM" id="MobiDB-lite"/>
    </source>
</evidence>
<dbReference type="CDD" id="cd14966">
    <property type="entry name" value="7tmD_STE3"/>
    <property type="match status" value="1"/>
</dbReference>
<evidence type="ECO:0000313" key="12">
    <source>
        <dbReference type="EMBL" id="KAF5366670.1"/>
    </source>
</evidence>
<keyword evidence="5 11" id="KW-1133">Transmembrane helix</keyword>
<evidence type="ECO:0000256" key="2">
    <source>
        <dbReference type="ARBA" id="ARBA00011085"/>
    </source>
</evidence>
<keyword evidence="9" id="KW-0807">Transducer</keyword>
<evidence type="ECO:0000256" key="3">
    <source>
        <dbReference type="ARBA" id="ARBA00022507"/>
    </source>
</evidence>
<keyword evidence="7 11" id="KW-0472">Membrane</keyword>
<feature type="region of interest" description="Disordered" evidence="10">
    <location>
        <begin position="640"/>
        <end position="668"/>
    </location>
</feature>
<dbReference type="OrthoDB" id="2874149at2759"/>
<keyword evidence="8" id="KW-0675">Receptor</keyword>
<dbReference type="AlphaFoldDB" id="A0A8H5GL05"/>
<dbReference type="Proteomes" id="UP000518752">
    <property type="component" value="Unassembled WGS sequence"/>
</dbReference>
<sequence length="668" mass="74404">MPPYLMTYVINLPFIRRHCPSFAIVDIVFLMLLPIERTKTGRSMKVAQITIVVPSNPLHPHIIPLPWHLQAWNSGTVAFMIWVGLLCLIEFINSLIWASDAINRLPIWCDISSQLIAAAGVGIPASTLCISRRLYRIVSTQTASITRDDKKRAIYEDLAIGVGLPVFVLLLHTIVQPHRFDIFEEYGCAIVTYNTLPAYFLYYMWPILIGMISFVYSSLILRTFYIRRIQFNQLLSNNGAINPSRYLRLMLLALMDIMCTIPLGTYIVYINVHGYSLRPWISWEDTHFDYGQVDLIPSVIWRSSHASTVALQINRWTPIVCAFIFFALFGFAEEARKNYRRAFWFVVKPFGFRPAFQFSGNGKGGIISGLKKFKFRGETKDDDALPVYAPAANSSARKEFRKSILDADSRSTICFPDDADVELGSYRKSFDTQTVAPTSPSSSTSIASPRTPLTPPYPPMGLPPSYVDAALLNASALALAEPISQDAAQRKSSWVSLPDFIVESSEHPSRPSSSNASFISRGDHLHSHDLDADDHISITDAYFDDSSRPTSLVRVPTPVPFSSELSAELGSRVCGPGSGSGSGLRSQDTTLRVDPRRRSGPRTTPMFIPMPVLPPPALAFHRPFSPPSVYLSARPYPARDLESGNGNGNGSRNGLRITVHTQSSIERF</sequence>
<evidence type="ECO:0008006" key="14">
    <source>
        <dbReference type="Google" id="ProtNLM"/>
    </source>
</evidence>
<evidence type="ECO:0000256" key="5">
    <source>
        <dbReference type="ARBA" id="ARBA00022989"/>
    </source>
</evidence>
<evidence type="ECO:0000256" key="11">
    <source>
        <dbReference type="SAM" id="Phobius"/>
    </source>
</evidence>
<feature type="region of interest" description="Disordered" evidence="10">
    <location>
        <begin position="569"/>
        <end position="608"/>
    </location>
</feature>
<comment type="caution">
    <text evidence="12">The sequence shown here is derived from an EMBL/GenBank/DDBJ whole genome shotgun (WGS) entry which is preliminary data.</text>
</comment>
<feature type="transmembrane region" description="Helical" evidence="11">
    <location>
        <begin position="246"/>
        <end position="269"/>
    </location>
</feature>
<feature type="transmembrane region" description="Helical" evidence="11">
    <location>
        <begin position="203"/>
        <end position="225"/>
    </location>
</feature>
<evidence type="ECO:0000313" key="13">
    <source>
        <dbReference type="Proteomes" id="UP000518752"/>
    </source>
</evidence>
<feature type="region of interest" description="Disordered" evidence="10">
    <location>
        <begin position="432"/>
        <end position="459"/>
    </location>
</feature>
<reference evidence="12 13" key="1">
    <citation type="journal article" date="2020" name="ISME J.">
        <title>Uncovering the hidden diversity of litter-decomposition mechanisms in mushroom-forming fungi.</title>
        <authorList>
            <person name="Floudas D."/>
            <person name="Bentzer J."/>
            <person name="Ahren D."/>
            <person name="Johansson T."/>
            <person name="Persson P."/>
            <person name="Tunlid A."/>
        </authorList>
    </citation>
    <scope>NUCLEOTIDE SEQUENCE [LARGE SCALE GENOMIC DNA]</scope>
    <source>
        <strain evidence="12 13">CBS 406.79</strain>
    </source>
</reference>
<evidence type="ECO:0000256" key="6">
    <source>
        <dbReference type="ARBA" id="ARBA00023040"/>
    </source>
</evidence>
<dbReference type="Pfam" id="PF02076">
    <property type="entry name" value="STE3"/>
    <property type="match status" value="1"/>
</dbReference>
<feature type="compositionally biased region" description="Polar residues" evidence="10">
    <location>
        <begin position="659"/>
        <end position="668"/>
    </location>
</feature>
<dbReference type="PRINTS" id="PR00899">
    <property type="entry name" value="GPCRSTE3"/>
</dbReference>
<organism evidence="12 13">
    <name type="scientific">Collybiopsis confluens</name>
    <dbReference type="NCBI Taxonomy" id="2823264"/>
    <lineage>
        <taxon>Eukaryota</taxon>
        <taxon>Fungi</taxon>
        <taxon>Dikarya</taxon>
        <taxon>Basidiomycota</taxon>
        <taxon>Agaricomycotina</taxon>
        <taxon>Agaricomycetes</taxon>
        <taxon>Agaricomycetidae</taxon>
        <taxon>Agaricales</taxon>
        <taxon>Marasmiineae</taxon>
        <taxon>Omphalotaceae</taxon>
        <taxon>Collybiopsis</taxon>
    </lineage>
</organism>
<keyword evidence="4 11" id="KW-0812">Transmembrane</keyword>
<dbReference type="GO" id="GO:0005886">
    <property type="term" value="C:plasma membrane"/>
    <property type="evidence" value="ECO:0007669"/>
    <property type="project" value="TreeGrafter"/>
</dbReference>
<name>A0A8H5GL05_9AGAR</name>
<evidence type="ECO:0000256" key="1">
    <source>
        <dbReference type="ARBA" id="ARBA00004141"/>
    </source>
</evidence>
<protein>
    <recommendedName>
        <fullName evidence="14">Pheromone receptor</fullName>
    </recommendedName>
</protein>
<dbReference type="PRINTS" id="PR00901">
    <property type="entry name" value="PHEROMONEBAR"/>
</dbReference>
<feature type="transmembrane region" description="Helical" evidence="11">
    <location>
        <begin position="153"/>
        <end position="175"/>
    </location>
</feature>
<gene>
    <name evidence="12" type="ORF">D9757_012753</name>
</gene>
<proteinExistence type="inferred from homology"/>
<keyword evidence="6" id="KW-0297">G-protein coupled receptor</keyword>
<evidence type="ECO:0000256" key="7">
    <source>
        <dbReference type="ARBA" id="ARBA00023136"/>
    </source>
</evidence>
<feature type="transmembrane region" description="Helical" evidence="11">
    <location>
        <begin position="77"/>
        <end position="99"/>
    </location>
</feature>
<dbReference type="PANTHER" id="PTHR28097">
    <property type="entry name" value="PHEROMONE A FACTOR RECEPTOR"/>
    <property type="match status" value="1"/>
</dbReference>
<evidence type="ECO:0000256" key="9">
    <source>
        <dbReference type="ARBA" id="ARBA00023224"/>
    </source>
</evidence>
<dbReference type="InterPro" id="IPR001499">
    <property type="entry name" value="GPCR_STE3"/>
</dbReference>
<comment type="similarity">
    <text evidence="2">Belongs to the G-protein coupled receptor 4 family.</text>
</comment>
<feature type="transmembrane region" description="Helical" evidence="11">
    <location>
        <begin position="15"/>
        <end position="35"/>
    </location>
</feature>
<dbReference type="InterPro" id="IPR000481">
    <property type="entry name" value="GPCR_Pheromne_B_alpha_rcpt"/>
</dbReference>
<feature type="compositionally biased region" description="Low complexity" evidence="10">
    <location>
        <begin position="434"/>
        <end position="451"/>
    </location>
</feature>
<keyword evidence="3" id="KW-0589">Pheromone response</keyword>
<evidence type="ECO:0000256" key="4">
    <source>
        <dbReference type="ARBA" id="ARBA00022692"/>
    </source>
</evidence>
<dbReference type="PANTHER" id="PTHR28097:SF1">
    <property type="entry name" value="PHEROMONE A FACTOR RECEPTOR"/>
    <property type="match status" value="1"/>
</dbReference>